<evidence type="ECO:0000256" key="2">
    <source>
        <dbReference type="ARBA" id="ARBA00023125"/>
    </source>
</evidence>
<accession>A0A1H7Y3J4</accession>
<proteinExistence type="predicted"/>
<dbReference type="Pfam" id="PF00196">
    <property type="entry name" value="GerE"/>
    <property type="match status" value="1"/>
</dbReference>
<feature type="domain" description="HTH luxR-type" evidence="4">
    <location>
        <begin position="126"/>
        <end position="191"/>
    </location>
</feature>
<dbReference type="Gene3D" id="1.10.10.10">
    <property type="entry name" value="Winged helix-like DNA-binding domain superfamily/Winged helix DNA-binding domain"/>
    <property type="match status" value="1"/>
</dbReference>
<gene>
    <name evidence="5" type="ORF">SAMN05414137_12693</name>
</gene>
<dbReference type="EMBL" id="FOAZ01000026">
    <property type="protein sequence ID" value="SEM40495.1"/>
    <property type="molecule type" value="Genomic_DNA"/>
</dbReference>
<organism evidence="5 6">
    <name type="scientific">Streptacidiphilus jiangxiensis</name>
    <dbReference type="NCBI Taxonomy" id="235985"/>
    <lineage>
        <taxon>Bacteria</taxon>
        <taxon>Bacillati</taxon>
        <taxon>Actinomycetota</taxon>
        <taxon>Actinomycetes</taxon>
        <taxon>Kitasatosporales</taxon>
        <taxon>Streptomycetaceae</taxon>
        <taxon>Streptacidiphilus</taxon>
    </lineage>
</organism>
<protein>
    <submittedName>
        <fullName evidence="5">DNA-binding response regulator, NarL/FixJ family, contains REC and HTH domains</fullName>
    </submittedName>
</protein>
<sequence>MYLIGLIYDRQFTAWAVRTALSSVPELDVHILSEQVSRTRPARDLDVLITDQPDGRHRPGVNATQVLLMTPTDPPTPAELAARGFDGCLSERFTPAQLATAVQAAAQAEPDRSPASGVPLRLVADNSRSDTALSDRERQVLRLIAEGYTHDQTARRLGISPHTVNTYVKRVKGKLGVGNKAELARVALVSGW</sequence>
<dbReference type="InterPro" id="IPR016032">
    <property type="entry name" value="Sig_transdc_resp-reg_C-effctor"/>
</dbReference>
<reference evidence="6" key="1">
    <citation type="submission" date="2016-10" db="EMBL/GenBank/DDBJ databases">
        <authorList>
            <person name="Varghese N."/>
        </authorList>
    </citation>
    <scope>NUCLEOTIDE SEQUENCE [LARGE SCALE GENOMIC DNA]</scope>
    <source>
        <strain evidence="6">DSM 45096 / BCRC 16803 / CGMCC 4.1857 / CIP 109030 / JCM 12277 / KCTC 19219 / NBRC 100920 / 33214</strain>
    </source>
</reference>
<dbReference type="RefSeq" id="WP_052439405.1">
    <property type="nucleotide sequence ID" value="NZ_BBPN01000049.1"/>
</dbReference>
<dbReference type="InterPro" id="IPR036388">
    <property type="entry name" value="WH-like_DNA-bd_sf"/>
</dbReference>
<dbReference type="GO" id="GO:0006355">
    <property type="term" value="P:regulation of DNA-templated transcription"/>
    <property type="evidence" value="ECO:0007669"/>
    <property type="project" value="InterPro"/>
</dbReference>
<dbReference type="InterPro" id="IPR000792">
    <property type="entry name" value="Tscrpt_reg_LuxR_C"/>
</dbReference>
<keyword evidence="2 5" id="KW-0238">DNA-binding</keyword>
<dbReference type="PROSITE" id="PS50043">
    <property type="entry name" value="HTH_LUXR_2"/>
    <property type="match status" value="1"/>
</dbReference>
<name>A0A1H7Y3J4_STRJI</name>
<dbReference type="PANTHER" id="PTHR44688">
    <property type="entry name" value="DNA-BINDING TRANSCRIPTIONAL ACTIVATOR DEVR_DOSR"/>
    <property type="match status" value="1"/>
</dbReference>
<dbReference type="PANTHER" id="PTHR44688:SF16">
    <property type="entry name" value="DNA-BINDING TRANSCRIPTIONAL ACTIVATOR DEVR_DOSR"/>
    <property type="match status" value="1"/>
</dbReference>
<evidence type="ECO:0000313" key="6">
    <source>
        <dbReference type="Proteomes" id="UP000183015"/>
    </source>
</evidence>
<evidence type="ECO:0000313" key="5">
    <source>
        <dbReference type="EMBL" id="SEM40495.1"/>
    </source>
</evidence>
<dbReference type="STRING" id="235985.SAMN05414137_12693"/>
<dbReference type="GO" id="GO:0003677">
    <property type="term" value="F:DNA binding"/>
    <property type="evidence" value="ECO:0007669"/>
    <property type="project" value="UniProtKB-KW"/>
</dbReference>
<evidence type="ECO:0000256" key="1">
    <source>
        <dbReference type="ARBA" id="ARBA00023015"/>
    </source>
</evidence>
<dbReference type="PRINTS" id="PR00038">
    <property type="entry name" value="HTHLUXR"/>
</dbReference>
<dbReference type="eggNOG" id="COG2197">
    <property type="taxonomic scope" value="Bacteria"/>
</dbReference>
<dbReference type="SUPFAM" id="SSF46894">
    <property type="entry name" value="C-terminal effector domain of the bipartite response regulators"/>
    <property type="match status" value="1"/>
</dbReference>
<keyword evidence="1" id="KW-0805">Transcription regulation</keyword>
<dbReference type="CDD" id="cd06170">
    <property type="entry name" value="LuxR_C_like"/>
    <property type="match status" value="1"/>
</dbReference>
<keyword evidence="3" id="KW-0804">Transcription</keyword>
<dbReference type="Proteomes" id="UP000183015">
    <property type="component" value="Unassembled WGS sequence"/>
</dbReference>
<evidence type="ECO:0000259" key="4">
    <source>
        <dbReference type="PROSITE" id="PS50043"/>
    </source>
</evidence>
<dbReference type="SMART" id="SM00421">
    <property type="entry name" value="HTH_LUXR"/>
    <property type="match status" value="1"/>
</dbReference>
<dbReference type="AlphaFoldDB" id="A0A1H7Y3J4"/>
<keyword evidence="6" id="KW-1185">Reference proteome</keyword>
<evidence type="ECO:0000256" key="3">
    <source>
        <dbReference type="ARBA" id="ARBA00023163"/>
    </source>
</evidence>